<accession>D4Z4L8</accession>
<evidence type="ECO:0000313" key="2">
    <source>
        <dbReference type="Proteomes" id="UP000007753"/>
    </source>
</evidence>
<sequence>MGKEAFAFYAMPCSCEGRSPGSKVAHLALGSCLRRSTAFPNTAGDTPSNGVNFGAHDLAPRLQKPPERIEVTFVSVGNGGSPFTDGK</sequence>
<dbReference type="STRING" id="452662.SJA_C1-27160"/>
<gene>
    <name evidence="1" type="ordered locus">SJA_C1-27160</name>
</gene>
<protein>
    <submittedName>
        <fullName evidence="1">Uncharacterized protein</fullName>
    </submittedName>
</protein>
<name>D4Z4L8_SPHIU</name>
<dbReference type="EMBL" id="AP010803">
    <property type="protein sequence ID" value="BAI97550.1"/>
    <property type="molecule type" value="Genomic_DNA"/>
</dbReference>
<dbReference type="Proteomes" id="UP000007753">
    <property type="component" value="Chromosome 1"/>
</dbReference>
<proteinExistence type="predicted"/>
<evidence type="ECO:0000313" key="1">
    <source>
        <dbReference type="EMBL" id="BAI97550.1"/>
    </source>
</evidence>
<dbReference type="HOGENOM" id="CLU_2481696_0_0_5"/>
<organism evidence="1 2">
    <name type="scientific">Sphingobium indicum (strain DSM 16413 / CCM 7287 / MTCC 6362 / UT26 / NBRC 101211 / UT26S)</name>
    <name type="common">Sphingobium japonicum</name>
    <dbReference type="NCBI Taxonomy" id="452662"/>
    <lineage>
        <taxon>Bacteria</taxon>
        <taxon>Pseudomonadati</taxon>
        <taxon>Pseudomonadota</taxon>
        <taxon>Alphaproteobacteria</taxon>
        <taxon>Sphingomonadales</taxon>
        <taxon>Sphingomonadaceae</taxon>
        <taxon>Sphingobium</taxon>
    </lineage>
</organism>
<dbReference type="KEGG" id="sjp:SJA_C1-27160"/>
<keyword evidence="2" id="KW-1185">Reference proteome</keyword>
<dbReference type="AlphaFoldDB" id="D4Z4L8"/>
<reference evidence="1 2" key="1">
    <citation type="journal article" date="2010" name="J. Bacteriol.">
        <title>Complete genome sequence of the representative gamma-hexachlorocyclohexane-degrading bacterium Sphingobium japonicum UT26.</title>
        <authorList>
            <person name="Nagata Y."/>
            <person name="Ohtsubo Y."/>
            <person name="Endo R."/>
            <person name="Ichikawa N."/>
            <person name="Ankai A."/>
            <person name="Oguchi A."/>
            <person name="Fukui S."/>
            <person name="Fujita N."/>
            <person name="Tsuda M."/>
        </authorList>
    </citation>
    <scope>NUCLEOTIDE SEQUENCE [LARGE SCALE GENOMIC DNA]</scope>
    <source>
        <strain evidence="2">DSM 16413 / CCM 7287 / MTCC 6362 / UT26 / NBRC 101211 / UT26S</strain>
    </source>
</reference>